<dbReference type="EMBL" id="BQKE01000001">
    <property type="protein sequence ID" value="GJM59505.1"/>
    <property type="molecule type" value="Genomic_DNA"/>
</dbReference>
<reference evidence="1 2" key="1">
    <citation type="submission" date="2021-12" db="EMBL/GenBank/DDBJ databases">
        <title>Genome sequencing of bacteria with rrn-lacking chromosome and rrn-plasmid.</title>
        <authorList>
            <person name="Anda M."/>
            <person name="Iwasaki W."/>
        </authorList>
    </citation>
    <scope>NUCLEOTIDE SEQUENCE [LARGE SCALE GENOMIC DNA]</scope>
    <source>
        <strain evidence="1 2">NBRC 15940</strain>
    </source>
</reference>
<sequence>MPEPDYTCINLRLAKAEKSEGIIPYFEFFPRRPLNKEKAG</sequence>
<protein>
    <submittedName>
        <fullName evidence="1">Uncharacterized protein</fullName>
    </submittedName>
</protein>
<comment type="caution">
    <text evidence="1">The sequence shown here is derived from an EMBL/GenBank/DDBJ whole genome shotgun (WGS) entry which is preliminary data.</text>
</comment>
<organism evidence="1 2">
    <name type="scientific">Persicobacter diffluens</name>
    <dbReference type="NCBI Taxonomy" id="981"/>
    <lineage>
        <taxon>Bacteria</taxon>
        <taxon>Pseudomonadati</taxon>
        <taxon>Bacteroidota</taxon>
        <taxon>Cytophagia</taxon>
        <taxon>Cytophagales</taxon>
        <taxon>Persicobacteraceae</taxon>
        <taxon>Persicobacter</taxon>
    </lineage>
</organism>
<accession>A0AAN4VVD0</accession>
<name>A0AAN4VVD0_9BACT</name>
<proteinExistence type="predicted"/>
<evidence type="ECO:0000313" key="1">
    <source>
        <dbReference type="EMBL" id="GJM59505.1"/>
    </source>
</evidence>
<dbReference type="AlphaFoldDB" id="A0AAN4VVD0"/>
<evidence type="ECO:0000313" key="2">
    <source>
        <dbReference type="Proteomes" id="UP001310022"/>
    </source>
</evidence>
<keyword evidence="2" id="KW-1185">Reference proteome</keyword>
<dbReference type="Proteomes" id="UP001310022">
    <property type="component" value="Unassembled WGS sequence"/>
</dbReference>
<gene>
    <name evidence="1" type="ORF">PEDI_00570</name>
</gene>